<dbReference type="Gene3D" id="2.10.10.10">
    <property type="entry name" value="Fibronectin, type II, collagen-binding"/>
    <property type="match status" value="6"/>
</dbReference>
<dbReference type="InterPro" id="IPR051666">
    <property type="entry name" value="SP_Capacitation_Regulator"/>
</dbReference>
<keyword evidence="5 6" id="KW-1015">Disulfide bond</keyword>
<dbReference type="FunFam" id="2.10.10.10:FF:000009">
    <property type="entry name" value="Epididymal sperm-binding protein 1"/>
    <property type="match status" value="1"/>
</dbReference>
<feature type="domain" description="Fibronectin type-II" evidence="7">
    <location>
        <begin position="176"/>
        <end position="224"/>
    </location>
</feature>
<feature type="disulfide bond" evidence="6">
    <location>
        <begin position="341"/>
        <end position="367"/>
    </location>
</feature>
<dbReference type="EMBL" id="JAPFRF010000012">
    <property type="protein sequence ID" value="KAJ7313794.1"/>
    <property type="molecule type" value="Genomic_DNA"/>
</dbReference>
<keyword evidence="9" id="KW-1185">Reference proteome</keyword>
<feature type="domain" description="Fibronectin type-II" evidence="7">
    <location>
        <begin position="122"/>
        <end position="169"/>
    </location>
</feature>
<feature type="disulfide bond" evidence="6">
    <location>
        <begin position="355"/>
        <end position="382"/>
    </location>
</feature>
<reference evidence="8" key="1">
    <citation type="journal article" date="2023" name="DNA Res.">
        <title>Chromosome-level genome assembly of Phrynocephalus forsythii using third-generation DNA sequencing and Hi-C analysis.</title>
        <authorList>
            <person name="Qi Y."/>
            <person name="Zhao W."/>
            <person name="Zhao Y."/>
            <person name="Niu C."/>
            <person name="Cao S."/>
            <person name="Zhang Y."/>
        </authorList>
    </citation>
    <scope>NUCLEOTIDE SEQUENCE</scope>
    <source>
        <tissue evidence="8">Muscle</tissue>
    </source>
</reference>
<dbReference type="InterPro" id="IPR000562">
    <property type="entry name" value="FN_type2_dom"/>
</dbReference>
<protein>
    <recommendedName>
        <fullName evidence="7">Fibronectin type-II domain-containing protein</fullName>
    </recommendedName>
</protein>
<gene>
    <name evidence="8" type="ORF">JRQ81_005496</name>
</gene>
<feature type="domain" description="Fibronectin type-II" evidence="7">
    <location>
        <begin position="67"/>
        <end position="115"/>
    </location>
</feature>
<feature type="disulfide bond" evidence="6">
    <location>
        <begin position="72"/>
        <end position="98"/>
    </location>
</feature>
<dbReference type="GO" id="GO:0005576">
    <property type="term" value="C:extracellular region"/>
    <property type="evidence" value="ECO:0007669"/>
    <property type="project" value="UniProtKB-SubCell"/>
</dbReference>
<dbReference type="FunFam" id="2.10.10.10:FF:000011">
    <property type="entry name" value="Uncharacterized protein"/>
    <property type="match status" value="1"/>
</dbReference>
<dbReference type="InterPro" id="IPR036943">
    <property type="entry name" value="FN_type2_sf"/>
</dbReference>
<evidence type="ECO:0000256" key="1">
    <source>
        <dbReference type="ARBA" id="ARBA00004613"/>
    </source>
</evidence>
<sequence length="395" mass="44462">MADSIPLLYLLLIFCSPRKNMRASGAYKKRAQDMLSTHLSDSLAECRDGLLSYVLHLGTSASSCCKSRSSPCVFPFIYKGMYYSSCTTDGTGQGRPWCATTENYDQLRQWRPCATTEYGGNSNGQPCVFPYIYMGRTYFTCNTKFSKGRFWCSTTGSYDKNGQWSFCADTRLGANYPTQPCAPTFIYDGKLYSGCTSAGRTDGKLWCSLSSNYDLDPRGVFCEPSAPAPCSFPFIYNNKSYFSCIREGISKTQFWCATTPNFDKDSQWKPCSLQEYGGNSNGQPCVFPFTYKNQTFETCTNEDEATGRFWCATTENYDVDPKWSLCPDTYLASAQPPSAECVFPFIYHGKSYSDCTEVDSLPWKPWCSLTSNYDADPKWKYCEPTDLQNKNATLS</sequence>
<evidence type="ECO:0000256" key="4">
    <source>
        <dbReference type="ARBA" id="ARBA00022737"/>
    </source>
</evidence>
<evidence type="ECO:0000256" key="5">
    <source>
        <dbReference type="ARBA" id="ARBA00023157"/>
    </source>
</evidence>
<organism evidence="8 9">
    <name type="scientific">Phrynocephalus forsythii</name>
    <dbReference type="NCBI Taxonomy" id="171643"/>
    <lineage>
        <taxon>Eukaryota</taxon>
        <taxon>Metazoa</taxon>
        <taxon>Chordata</taxon>
        <taxon>Craniata</taxon>
        <taxon>Vertebrata</taxon>
        <taxon>Euteleostomi</taxon>
        <taxon>Lepidosauria</taxon>
        <taxon>Squamata</taxon>
        <taxon>Bifurcata</taxon>
        <taxon>Unidentata</taxon>
        <taxon>Episquamata</taxon>
        <taxon>Toxicofera</taxon>
        <taxon>Iguania</taxon>
        <taxon>Acrodonta</taxon>
        <taxon>Agamidae</taxon>
        <taxon>Agaminae</taxon>
        <taxon>Phrynocephalus</taxon>
    </lineage>
</organism>
<feature type="domain" description="Fibronectin type-II" evidence="7">
    <location>
        <begin position="280"/>
        <end position="328"/>
    </location>
</feature>
<keyword evidence="4" id="KW-0677">Repeat</keyword>
<dbReference type="InterPro" id="IPR013806">
    <property type="entry name" value="Kringle-like"/>
</dbReference>
<feature type="domain" description="Fibronectin type-II" evidence="7">
    <location>
        <begin position="336"/>
        <end position="384"/>
    </location>
</feature>
<proteinExistence type="inferred from homology"/>
<dbReference type="PROSITE" id="PS00023">
    <property type="entry name" value="FN2_1"/>
    <property type="match status" value="1"/>
</dbReference>
<comment type="subcellular location">
    <subcellularLocation>
        <location evidence="1">Secreted</location>
    </subcellularLocation>
</comment>
<dbReference type="PANTHER" id="PTHR22918">
    <property type="entry name" value="SEMINAL PLASMA PROTEIN"/>
    <property type="match status" value="1"/>
</dbReference>
<dbReference type="AlphaFoldDB" id="A0A9Q0XGX2"/>
<feature type="disulfide bond" evidence="6">
    <location>
        <begin position="244"/>
        <end position="271"/>
    </location>
</feature>
<evidence type="ECO:0000256" key="3">
    <source>
        <dbReference type="ARBA" id="ARBA00022525"/>
    </source>
</evidence>
<evidence type="ECO:0000313" key="8">
    <source>
        <dbReference type="EMBL" id="KAJ7313794.1"/>
    </source>
</evidence>
<evidence type="ECO:0000256" key="6">
    <source>
        <dbReference type="PROSITE-ProRule" id="PRU00479"/>
    </source>
</evidence>
<dbReference type="Proteomes" id="UP001142489">
    <property type="component" value="Unassembled WGS sequence"/>
</dbReference>
<dbReference type="PROSITE" id="PS51092">
    <property type="entry name" value="FN2_2"/>
    <property type="match status" value="6"/>
</dbReference>
<dbReference type="OrthoDB" id="406838at2759"/>
<dbReference type="CDD" id="cd00062">
    <property type="entry name" value="FN2"/>
    <property type="match status" value="6"/>
</dbReference>
<feature type="disulfide bond" evidence="6">
    <location>
        <begin position="195"/>
        <end position="222"/>
    </location>
</feature>
<comment type="caution">
    <text evidence="8">The sequence shown here is derived from an EMBL/GenBank/DDBJ whole genome shotgun (WGS) entry which is preliminary data.</text>
</comment>
<comment type="similarity">
    <text evidence="2">Belongs to the seminal plasma protein family.</text>
</comment>
<feature type="domain" description="Fibronectin type-II" evidence="7">
    <location>
        <begin position="225"/>
        <end position="273"/>
    </location>
</feature>
<feature type="disulfide bond" evidence="6">
    <location>
        <begin position="299"/>
        <end position="326"/>
    </location>
</feature>
<evidence type="ECO:0000256" key="2">
    <source>
        <dbReference type="ARBA" id="ARBA00010011"/>
    </source>
</evidence>
<dbReference type="SUPFAM" id="SSF57440">
    <property type="entry name" value="Kringle-like"/>
    <property type="match status" value="6"/>
</dbReference>
<evidence type="ECO:0000259" key="7">
    <source>
        <dbReference type="PROSITE" id="PS51092"/>
    </source>
</evidence>
<dbReference type="PRINTS" id="PR00013">
    <property type="entry name" value="FNTYPEII"/>
</dbReference>
<feature type="disulfide bond" evidence="6">
    <location>
        <begin position="86"/>
        <end position="113"/>
    </location>
</feature>
<dbReference type="GO" id="GO:0009986">
    <property type="term" value="C:cell surface"/>
    <property type="evidence" value="ECO:0007669"/>
    <property type="project" value="TreeGrafter"/>
</dbReference>
<feature type="disulfide bond" evidence="6">
    <location>
        <begin position="181"/>
        <end position="207"/>
    </location>
</feature>
<accession>A0A9Q0XGX2</accession>
<dbReference type="GO" id="GO:0008201">
    <property type="term" value="F:heparin binding"/>
    <property type="evidence" value="ECO:0007669"/>
    <property type="project" value="TreeGrafter"/>
</dbReference>
<keyword evidence="3" id="KW-0964">Secreted</keyword>
<evidence type="ECO:0000313" key="9">
    <source>
        <dbReference type="Proteomes" id="UP001142489"/>
    </source>
</evidence>
<dbReference type="Pfam" id="PF00040">
    <property type="entry name" value="fn2"/>
    <property type="match status" value="6"/>
</dbReference>
<dbReference type="FunFam" id="2.10.10.10:FF:000003">
    <property type="entry name" value="binder of sperm protein homolog 1"/>
    <property type="match status" value="3"/>
</dbReference>
<feature type="disulfide bond" evidence="6">
    <location>
        <begin position="285"/>
        <end position="311"/>
    </location>
</feature>
<comment type="caution">
    <text evidence="6">Lacks conserved residue(s) required for the propagation of feature annotation.</text>
</comment>
<feature type="disulfide bond" evidence="6">
    <location>
        <begin position="230"/>
        <end position="256"/>
    </location>
</feature>
<dbReference type="SMART" id="SM00059">
    <property type="entry name" value="FN2"/>
    <property type="match status" value="6"/>
</dbReference>
<name>A0A9Q0XGX2_9SAUR</name>
<dbReference type="PANTHER" id="PTHR22918:SF1">
    <property type="entry name" value="FIBRONECTIN TYPE-II DOMAIN-CONTAINING PROTEIN"/>
    <property type="match status" value="1"/>
</dbReference>